<evidence type="ECO:0000313" key="1">
    <source>
        <dbReference type="EMBL" id="SCO70943.1"/>
    </source>
</evidence>
<dbReference type="VEuPathDB" id="PlasmoDB:PVP01_0007970"/>
<protein>
    <submittedName>
        <fullName evidence="1">VIR protein</fullName>
    </submittedName>
</protein>
<gene>
    <name evidence="1" type="ORF">PVC01_030026300</name>
</gene>
<reference evidence="1 2" key="1">
    <citation type="submission" date="2016-07" db="EMBL/GenBank/DDBJ databases">
        <authorList>
            <consortium name="Pathogen Informatics"/>
        </authorList>
    </citation>
    <scope>NUCLEOTIDE SEQUENCE [LARGE SCALE GENOMIC DNA]</scope>
</reference>
<proteinExistence type="predicted"/>
<evidence type="ECO:0000313" key="2">
    <source>
        <dbReference type="Proteomes" id="UP000305196"/>
    </source>
</evidence>
<dbReference type="InterPro" id="IPR008780">
    <property type="entry name" value="Plasmodium_Vir"/>
</dbReference>
<name>A0A1G4H7R8_PLAVI</name>
<dbReference type="Proteomes" id="UP000305196">
    <property type="component" value="Chromosome 3"/>
</dbReference>
<dbReference type="VEuPathDB" id="PlasmoDB:PVPAM_050007100"/>
<dbReference type="VEuPathDB" id="PlasmoDB:PVW1_100007300"/>
<accession>A0A1G4H7R8</accession>
<organism evidence="1 2">
    <name type="scientific">Plasmodium vivax</name>
    <name type="common">malaria parasite P. vivax</name>
    <dbReference type="NCBI Taxonomy" id="5855"/>
    <lineage>
        <taxon>Eukaryota</taxon>
        <taxon>Sar</taxon>
        <taxon>Alveolata</taxon>
        <taxon>Apicomplexa</taxon>
        <taxon>Aconoidasida</taxon>
        <taxon>Haemosporida</taxon>
        <taxon>Plasmodiidae</taxon>
        <taxon>Plasmodium</taxon>
        <taxon>Plasmodium (Plasmodium)</taxon>
    </lineage>
</organism>
<sequence>MPCTKGLGNYKFCTNSPYYNGLLEYFENNKANTGKIPNINCVLSTTTMKFKENLSAQNICKEFIILYKFFRDYKGKHTEEDIYSYSDCDFLNYWLNDKLRNSVKDGDKIDVRGFYREIKSMNQELFSKTEDLENYMNNIDPKTLDNMKLLYDLYYHQRKILNMLLDEDYTDPKNNPCSVYTKDCHEKYATAINRCYGIYDEFCKALKDFKISYNIVIEQETEDKYNCKGSTHFSLPTYDSVLEREKKNLMLIQGLTSSLIVLLMVPLIYKFTPFGPFLQEKIKSVKNMWKSPKKNMEKMLSSSMDIGNNISDNRKYKLVYNSVTNE</sequence>
<dbReference type="Pfam" id="PF05795">
    <property type="entry name" value="Plasmodium_Vir"/>
    <property type="match status" value="1"/>
</dbReference>
<dbReference type="EMBL" id="LT615258">
    <property type="protein sequence ID" value="SCO70943.1"/>
    <property type="molecule type" value="Genomic_DNA"/>
</dbReference>
<dbReference type="AlphaFoldDB" id="A0A1G4H7R8"/>